<dbReference type="Proteomes" id="UP001381693">
    <property type="component" value="Unassembled WGS sequence"/>
</dbReference>
<dbReference type="Gene3D" id="2.60.40.10">
    <property type="entry name" value="Immunoglobulins"/>
    <property type="match status" value="1"/>
</dbReference>
<dbReference type="SMART" id="SM00408">
    <property type="entry name" value="IGc2"/>
    <property type="match status" value="1"/>
</dbReference>
<feature type="domain" description="Ig-like" evidence="1">
    <location>
        <begin position="12"/>
        <end position="85"/>
    </location>
</feature>
<dbReference type="InterPro" id="IPR007110">
    <property type="entry name" value="Ig-like_dom"/>
</dbReference>
<sequence length="95" mass="10493">MKILFSFRIDGPSFKESPQDQYADVGENVTLQCQVDSSPDPTVVWINQQSQTVVGKGQELNIVVDKHTVGYYLCIAKVEGFPEISTVLGPSKSKM</sequence>
<reference evidence="2 3" key="1">
    <citation type="submission" date="2023-11" db="EMBL/GenBank/DDBJ databases">
        <title>Halocaridina rubra genome assembly.</title>
        <authorList>
            <person name="Smith C."/>
        </authorList>
    </citation>
    <scope>NUCLEOTIDE SEQUENCE [LARGE SCALE GENOMIC DNA]</scope>
    <source>
        <strain evidence="2">EP-1</strain>
        <tissue evidence="2">Whole</tissue>
    </source>
</reference>
<name>A0AAN9A072_HALRR</name>
<dbReference type="InterPro" id="IPR013783">
    <property type="entry name" value="Ig-like_fold"/>
</dbReference>
<gene>
    <name evidence="2" type="ORF">SK128_023635</name>
</gene>
<keyword evidence="3" id="KW-1185">Reference proteome</keyword>
<dbReference type="Pfam" id="PF13927">
    <property type="entry name" value="Ig_3"/>
    <property type="match status" value="1"/>
</dbReference>
<evidence type="ECO:0000313" key="2">
    <source>
        <dbReference type="EMBL" id="KAK7075396.1"/>
    </source>
</evidence>
<dbReference type="EMBL" id="JAXCGZ010010882">
    <property type="protein sequence ID" value="KAK7075396.1"/>
    <property type="molecule type" value="Genomic_DNA"/>
</dbReference>
<dbReference type="SUPFAM" id="SSF48726">
    <property type="entry name" value="Immunoglobulin"/>
    <property type="match status" value="1"/>
</dbReference>
<comment type="caution">
    <text evidence="2">The sequence shown here is derived from an EMBL/GenBank/DDBJ whole genome shotgun (WGS) entry which is preliminary data.</text>
</comment>
<dbReference type="InterPro" id="IPR036179">
    <property type="entry name" value="Ig-like_dom_sf"/>
</dbReference>
<dbReference type="InterPro" id="IPR003598">
    <property type="entry name" value="Ig_sub2"/>
</dbReference>
<protein>
    <recommendedName>
        <fullName evidence="1">Ig-like domain-containing protein</fullName>
    </recommendedName>
</protein>
<proteinExistence type="predicted"/>
<dbReference type="PROSITE" id="PS50835">
    <property type="entry name" value="IG_LIKE"/>
    <property type="match status" value="1"/>
</dbReference>
<evidence type="ECO:0000313" key="3">
    <source>
        <dbReference type="Proteomes" id="UP001381693"/>
    </source>
</evidence>
<accession>A0AAN9A072</accession>
<organism evidence="2 3">
    <name type="scientific">Halocaridina rubra</name>
    <name type="common">Hawaiian red shrimp</name>
    <dbReference type="NCBI Taxonomy" id="373956"/>
    <lineage>
        <taxon>Eukaryota</taxon>
        <taxon>Metazoa</taxon>
        <taxon>Ecdysozoa</taxon>
        <taxon>Arthropoda</taxon>
        <taxon>Crustacea</taxon>
        <taxon>Multicrustacea</taxon>
        <taxon>Malacostraca</taxon>
        <taxon>Eumalacostraca</taxon>
        <taxon>Eucarida</taxon>
        <taxon>Decapoda</taxon>
        <taxon>Pleocyemata</taxon>
        <taxon>Caridea</taxon>
        <taxon>Atyoidea</taxon>
        <taxon>Atyidae</taxon>
        <taxon>Halocaridina</taxon>
    </lineage>
</organism>
<evidence type="ECO:0000259" key="1">
    <source>
        <dbReference type="PROSITE" id="PS50835"/>
    </source>
</evidence>
<dbReference type="AlphaFoldDB" id="A0AAN9A072"/>